<evidence type="ECO:0000313" key="3">
    <source>
        <dbReference type="Proteomes" id="UP001151071"/>
    </source>
</evidence>
<dbReference type="EMBL" id="JAPYYP010000006">
    <property type="protein sequence ID" value="MDA5108114.1"/>
    <property type="molecule type" value="Genomic_DNA"/>
</dbReference>
<keyword evidence="1" id="KW-0812">Transmembrane</keyword>
<comment type="caution">
    <text evidence="2">The sequence shown here is derived from an EMBL/GenBank/DDBJ whole genome shotgun (WGS) entry which is preliminary data.</text>
</comment>
<gene>
    <name evidence="2" type="ORF">O3V59_07065</name>
</gene>
<dbReference type="AlphaFoldDB" id="A0A9X3TPN1"/>
<evidence type="ECO:0000256" key="1">
    <source>
        <dbReference type="SAM" id="Phobius"/>
    </source>
</evidence>
<reference evidence="2" key="1">
    <citation type="submission" date="2022-12" db="EMBL/GenBank/DDBJ databases">
        <title>Draft genome sequence of the thermophilic strain Brevibacillus thermoruber HT42, isolated from Los Humeros, Puebla, Mexico, with biotechnological potential.</title>
        <authorList>
            <person name="Lara Sanchez J."/>
            <person name="Solis Palacios R."/>
            <person name="Bustos Baena A.S."/>
            <person name="Ruz Baez A.E."/>
            <person name="Espinosa Luna G."/>
            <person name="Oliart Ros R.M."/>
        </authorList>
    </citation>
    <scope>NUCLEOTIDE SEQUENCE</scope>
    <source>
        <strain evidence="2">HT42</strain>
    </source>
</reference>
<evidence type="ECO:0000313" key="2">
    <source>
        <dbReference type="EMBL" id="MDA5108114.1"/>
    </source>
</evidence>
<feature type="transmembrane region" description="Helical" evidence="1">
    <location>
        <begin position="52"/>
        <end position="72"/>
    </location>
</feature>
<dbReference type="RefSeq" id="WP_029100331.1">
    <property type="nucleotide sequence ID" value="NZ_JAPYYP010000006.1"/>
</dbReference>
<protein>
    <submittedName>
        <fullName evidence="2">Uncharacterized protein</fullName>
    </submittedName>
</protein>
<feature type="transmembrane region" description="Helical" evidence="1">
    <location>
        <begin position="12"/>
        <end position="31"/>
    </location>
</feature>
<sequence length="73" mass="8702">MGTNETKKTMRFWIFSGVVAIVASQLPLLLKKKQLDNQAQQQQQKRPWWIKMLIWALIAVTIWIVIWLFNIFT</sequence>
<keyword evidence="1" id="KW-1133">Transmembrane helix</keyword>
<name>A0A9X3TPN1_9BACL</name>
<keyword evidence="3" id="KW-1185">Reference proteome</keyword>
<accession>A0A9X3TPN1</accession>
<organism evidence="2 3">
    <name type="scientific">Brevibacillus thermoruber</name>
    <dbReference type="NCBI Taxonomy" id="33942"/>
    <lineage>
        <taxon>Bacteria</taxon>
        <taxon>Bacillati</taxon>
        <taxon>Bacillota</taxon>
        <taxon>Bacilli</taxon>
        <taxon>Bacillales</taxon>
        <taxon>Paenibacillaceae</taxon>
        <taxon>Brevibacillus</taxon>
    </lineage>
</organism>
<proteinExistence type="predicted"/>
<keyword evidence="1" id="KW-0472">Membrane</keyword>
<dbReference type="Proteomes" id="UP001151071">
    <property type="component" value="Unassembled WGS sequence"/>
</dbReference>